<dbReference type="Pfam" id="PF13960">
    <property type="entry name" value="DUF4218"/>
    <property type="match status" value="1"/>
</dbReference>
<feature type="region of interest" description="Disordered" evidence="5">
    <location>
        <begin position="242"/>
        <end position="271"/>
    </location>
</feature>
<feature type="compositionally biased region" description="Polar residues" evidence="5">
    <location>
        <begin position="262"/>
        <end position="271"/>
    </location>
</feature>
<feature type="domain" description="DUF4218" evidence="7">
    <location>
        <begin position="752"/>
        <end position="864"/>
    </location>
</feature>
<evidence type="ECO:0000259" key="7">
    <source>
        <dbReference type="Pfam" id="PF13960"/>
    </source>
</evidence>
<dbReference type="PANTHER" id="PTHR48258">
    <property type="entry name" value="DUF4218 DOMAIN-CONTAINING PROTEIN-RELATED"/>
    <property type="match status" value="1"/>
</dbReference>
<dbReference type="SUPFAM" id="SSF103506">
    <property type="entry name" value="Mitochondrial carrier"/>
    <property type="match status" value="1"/>
</dbReference>
<evidence type="ECO:0000259" key="6">
    <source>
        <dbReference type="Pfam" id="PF13952"/>
    </source>
</evidence>
<gene>
    <name evidence="8" type="ORF">D0Y65_053030</name>
</gene>
<evidence type="ECO:0000313" key="8">
    <source>
        <dbReference type="EMBL" id="RZB42284.1"/>
    </source>
</evidence>
<evidence type="ECO:0000256" key="2">
    <source>
        <dbReference type="ARBA" id="ARBA00022692"/>
    </source>
</evidence>
<dbReference type="InterPro" id="IPR023395">
    <property type="entry name" value="MCP_dom_sf"/>
</dbReference>
<dbReference type="InterPro" id="IPR018108">
    <property type="entry name" value="MCP_transmembrane"/>
</dbReference>
<accession>A0A445F0C6</accession>
<comment type="subcellular location">
    <subcellularLocation>
        <location evidence="1">Membrane</location>
        <topology evidence="1">Multi-pass membrane protein</topology>
    </subcellularLocation>
</comment>
<organism evidence="8 9">
    <name type="scientific">Glycine soja</name>
    <name type="common">Wild soybean</name>
    <dbReference type="NCBI Taxonomy" id="3848"/>
    <lineage>
        <taxon>Eukaryota</taxon>
        <taxon>Viridiplantae</taxon>
        <taxon>Streptophyta</taxon>
        <taxon>Embryophyta</taxon>
        <taxon>Tracheophyta</taxon>
        <taxon>Spermatophyta</taxon>
        <taxon>Magnoliopsida</taxon>
        <taxon>eudicotyledons</taxon>
        <taxon>Gunneridae</taxon>
        <taxon>Pentapetalae</taxon>
        <taxon>rosids</taxon>
        <taxon>fabids</taxon>
        <taxon>Fabales</taxon>
        <taxon>Fabaceae</taxon>
        <taxon>Papilionoideae</taxon>
        <taxon>50 kb inversion clade</taxon>
        <taxon>NPAAA clade</taxon>
        <taxon>indigoferoid/millettioid clade</taxon>
        <taxon>Phaseoleae</taxon>
        <taxon>Glycine</taxon>
        <taxon>Glycine subgen. Soja</taxon>
    </lineage>
</organism>
<feature type="repeat" description="Solcar" evidence="4">
    <location>
        <begin position="21"/>
        <end position="102"/>
    </location>
</feature>
<dbReference type="EMBL" id="QZWG01000020">
    <property type="protein sequence ID" value="RZB42284.1"/>
    <property type="molecule type" value="Genomic_DNA"/>
</dbReference>
<keyword evidence="9" id="KW-1185">Reference proteome</keyword>
<evidence type="ECO:0000256" key="4">
    <source>
        <dbReference type="PROSITE-ProRule" id="PRU00282"/>
    </source>
</evidence>
<keyword evidence="3 4" id="KW-0472">Membrane</keyword>
<dbReference type="PANTHER" id="PTHR48258:SF15">
    <property type="entry name" value="OS02G0543900 PROTEIN"/>
    <property type="match status" value="1"/>
</dbReference>
<evidence type="ECO:0000256" key="3">
    <source>
        <dbReference type="ARBA" id="ARBA00023136"/>
    </source>
</evidence>
<sequence length="1199" mass="138539">MQPSREGPRTPLRQRLQDQIYVVLIPPIVDAMENTMSAIMVPKELIMQRLLAGMKGYWWQVFAEIIQNDNVIGLYAGYCTTLLRNLPAGVLGYSSFKSLNSNGFTGPIPAAIDENKYIGDLLVEFKAKKDWSKEEILHCKLIIKKKLFHESDEAATEPMLVQLSYAHLILGFLLSEQKDFSIGDRIVDNPRECDLQLWNCSSGSSKWQAYSSKPYTSQVEGEFDHDMDTLVHDAFTMHATNESNDTNINMEDGDSREFMNGPSAQQSEDNNNSDKFYQMLREAEQSLYKELLSDALPVENTLPKSFYDTKKIISGLGLSYEKIHVCPNECILYRKDLADAEICPKCNLSRLKYNSDDVECRKKIPAKILRWFPLIPRLQRLFVSPKTACSMIWHEVGQTKDGLLRHPADSFAWKDFDCQYPGSACDARNVRLGLATDGFNPFKTMAISHSTWPVILIPYNLPPWMCMKQPNFILSLLIPGPKGPESFQMRAAIMWTINDFPAYANLSGWSTRGQYACPCCGFEIGSKWLRYGRKFCYMCHRRWLEPDHKWRYNKRDFDGTQEFRAPPDLPSGAFSLRQMEYHGVGDWSPWKKRSILFTLPYWQHSVLRHNLDVMHIEKNVCDNIIGMLLQLEGKSKDNDKARYDLVDMNIRSQLHPKMHPSKGKQYFPRACYQMTSKEKETFLEVLKTIKAPDEYLSNISRCVQVKEHKISGLKSYDCHLLMQEFLPIAMKGCLPDKVSLAISDLCCFFKELCGKVLNESNLEHLEHQVALTLCQLEQIFPPSFFTVMVHLVIHLAHEARVGGPVHYRWMYPIERFLLTLKSFVRNRAHPEGSIAEEYLAHECLIFCSRYLSRVETHFNQFARNDDSCFVENVSVLNPRGRPLGRKKQVGFNVKKRKRASRISLDKKALVQAHRNVLFNSNNVEHFRKAHTDLIKRQNRRLSPYEVDKIHSKEFPDWFRERVARLEEQDSTLVTNDIKWLARGPLEIVRRYSGYIVNGVRFHTKTRERCLKTQNSGIVVTVKTLSYASSRDKNPKEGEIHYYGALTDIIQLDYSGKYKAILFKCDWVDINRGCKIDNFGMTLVNFNYLQHIGNDICDDPFVFASQAKKVFYVENKTQNGWLVVVHAKIRDVYDMGDEQSNDTDQGNEQVLQKINHNDLIRPKADDSDDIIEVTIPMENILPHNKDDNYIDDDESDADFF</sequence>
<dbReference type="Pfam" id="PF13952">
    <property type="entry name" value="DUF4216"/>
    <property type="match status" value="1"/>
</dbReference>
<comment type="caution">
    <text evidence="8">The sequence shown here is derived from an EMBL/GenBank/DDBJ whole genome shotgun (WGS) entry which is preliminary data.</text>
</comment>
<dbReference type="GO" id="GO:0016020">
    <property type="term" value="C:membrane"/>
    <property type="evidence" value="ECO:0007669"/>
    <property type="project" value="UniProtKB-SubCell"/>
</dbReference>
<dbReference type="PROSITE" id="PS50920">
    <property type="entry name" value="SOLCAR"/>
    <property type="match status" value="1"/>
</dbReference>
<protein>
    <submittedName>
        <fullName evidence="8">Protein MITOFERRINLIKE 1, chloroplastic</fullName>
    </submittedName>
</protein>
<feature type="domain" description="DUF4216" evidence="6">
    <location>
        <begin position="1049"/>
        <end position="1123"/>
    </location>
</feature>
<dbReference type="InterPro" id="IPR004242">
    <property type="entry name" value="Transposase_21"/>
</dbReference>
<evidence type="ECO:0000256" key="5">
    <source>
        <dbReference type="SAM" id="MobiDB-lite"/>
    </source>
</evidence>
<reference evidence="8 9" key="1">
    <citation type="submission" date="2018-09" db="EMBL/GenBank/DDBJ databases">
        <title>A high-quality reference genome of wild soybean provides a powerful tool to mine soybean genomes.</title>
        <authorList>
            <person name="Xie M."/>
            <person name="Chung C.Y.L."/>
            <person name="Li M.-W."/>
            <person name="Wong F.-L."/>
            <person name="Chan T.-F."/>
            <person name="Lam H.-M."/>
        </authorList>
    </citation>
    <scope>NUCLEOTIDE SEQUENCE [LARGE SCALE GENOMIC DNA]</scope>
    <source>
        <strain evidence="9">cv. W05</strain>
        <tissue evidence="8">Hypocotyl of etiolated seedlings</tissue>
    </source>
</reference>
<dbReference type="AlphaFoldDB" id="A0A445F0C6"/>
<dbReference type="Pfam" id="PF02992">
    <property type="entry name" value="Transposase_21"/>
    <property type="match status" value="2"/>
</dbReference>
<dbReference type="InterPro" id="IPR025312">
    <property type="entry name" value="DUF4216"/>
</dbReference>
<evidence type="ECO:0000313" key="9">
    <source>
        <dbReference type="Proteomes" id="UP000289340"/>
    </source>
</evidence>
<proteinExistence type="predicted"/>
<keyword evidence="2 4" id="KW-0812">Transmembrane</keyword>
<dbReference type="Proteomes" id="UP000289340">
    <property type="component" value="Chromosome 20"/>
</dbReference>
<evidence type="ECO:0000256" key="1">
    <source>
        <dbReference type="ARBA" id="ARBA00004141"/>
    </source>
</evidence>
<name>A0A445F0C6_GLYSO</name>
<dbReference type="InterPro" id="IPR025452">
    <property type="entry name" value="DUF4218"/>
</dbReference>